<accession>A0A8S1QWQ4</accession>
<reference evidence="1" key="1">
    <citation type="submission" date="2021-01" db="EMBL/GenBank/DDBJ databases">
        <authorList>
            <consortium name="Genoscope - CEA"/>
            <person name="William W."/>
        </authorList>
    </citation>
    <scope>NUCLEOTIDE SEQUENCE</scope>
</reference>
<protein>
    <submittedName>
        <fullName evidence="1">Uncharacterized protein</fullName>
    </submittedName>
</protein>
<comment type="caution">
    <text evidence="1">The sequence shown here is derived from an EMBL/GenBank/DDBJ whole genome shotgun (WGS) entry which is preliminary data.</text>
</comment>
<sequence length="157" mass="19127">MINPIERYTAAPRIEITWAGKTPKSKDNECGITAIQEIPTDLVIRQQCAIQKDIMYFQIHLKIWVIYQVQQCKQLLMILENLQQLLNLNNIQKISRNLLQINRKENIYFWTFFRFTSFNRSSIYYELNRERIKLLVQQQQLDHYQVQLKHQIISWWR</sequence>
<dbReference type="OrthoDB" id="190846at2759"/>
<dbReference type="AlphaFoldDB" id="A0A8S1QWQ4"/>
<evidence type="ECO:0000313" key="2">
    <source>
        <dbReference type="Proteomes" id="UP000692954"/>
    </source>
</evidence>
<evidence type="ECO:0000313" key="1">
    <source>
        <dbReference type="EMBL" id="CAD8119415.1"/>
    </source>
</evidence>
<organism evidence="1 2">
    <name type="scientific">Paramecium sonneborni</name>
    <dbReference type="NCBI Taxonomy" id="65129"/>
    <lineage>
        <taxon>Eukaryota</taxon>
        <taxon>Sar</taxon>
        <taxon>Alveolata</taxon>
        <taxon>Ciliophora</taxon>
        <taxon>Intramacronucleata</taxon>
        <taxon>Oligohymenophorea</taxon>
        <taxon>Peniculida</taxon>
        <taxon>Parameciidae</taxon>
        <taxon>Paramecium</taxon>
    </lineage>
</organism>
<gene>
    <name evidence="1" type="ORF">PSON_ATCC_30995.1.T1210056</name>
</gene>
<dbReference type="EMBL" id="CAJJDN010000121">
    <property type="protein sequence ID" value="CAD8119415.1"/>
    <property type="molecule type" value="Genomic_DNA"/>
</dbReference>
<keyword evidence="2" id="KW-1185">Reference proteome</keyword>
<name>A0A8S1QWQ4_9CILI</name>
<dbReference type="Proteomes" id="UP000692954">
    <property type="component" value="Unassembled WGS sequence"/>
</dbReference>
<proteinExistence type="predicted"/>